<keyword evidence="3" id="KW-1185">Reference proteome</keyword>
<dbReference type="EMBL" id="JBDIZK010000003">
    <property type="protein sequence ID" value="MEN3747044.1"/>
    <property type="molecule type" value="Genomic_DNA"/>
</dbReference>
<dbReference type="InterPro" id="IPR029058">
    <property type="entry name" value="AB_hydrolase_fold"/>
</dbReference>
<dbReference type="Gene3D" id="3.40.50.1820">
    <property type="entry name" value="alpha/beta hydrolase"/>
    <property type="match status" value="1"/>
</dbReference>
<evidence type="ECO:0000313" key="2">
    <source>
        <dbReference type="EMBL" id="MEN3747044.1"/>
    </source>
</evidence>
<accession>A0ABV0B617</accession>
<dbReference type="Proteomes" id="UP001427805">
    <property type="component" value="Unassembled WGS sequence"/>
</dbReference>
<dbReference type="SUPFAM" id="SSF53474">
    <property type="entry name" value="alpha/beta-Hydrolases"/>
    <property type="match status" value="1"/>
</dbReference>
<evidence type="ECO:0000313" key="3">
    <source>
        <dbReference type="Proteomes" id="UP001427805"/>
    </source>
</evidence>
<sequence>MLRLAISCALLIGFAPASQAAGVCASGASETRHSASIGGKHLEYVACAGTLPVRSLKGTTGRIFYTAYIVPTKRTRPLSFIWNGGPGADSRLLHFHALGPRVFRGGTLADNRVSPLGTSDLVFVDPVGTGFSTAHRPEQAADFYGTNADIASVAGFVGDFRRTYRRRDAPLYLVGESFGTWRAAGVAEVLIDRGTKVAGIALISGGIPLGDLPDRNRIRALSLDSRVATAHALGRLAPELQADRERTLAEVRAWGLRDYAPALADPDALTPERRTAVIAALAQYQGLPVSAIDIPTLWVSPRQFRTGLLAAEGKTLGIFDMRTTGGSGDDTAEARLVIDYYRASLRYRHGTYAGIDGPQSDAGGTWQYDQSPITKDTLARAMAGEGPPSPSQPWTLRAMEKAAGLRTWVAAGRYDSLNSCAGNEATVAALPGSVAARFVLRCYEGGHMMYEDPRETDRFGRELSTFLAGGA</sequence>
<gene>
    <name evidence="2" type="ORF">TPR58_07685</name>
</gene>
<name>A0ABV0B617_9SPHN</name>
<organism evidence="2 3">
    <name type="scientific">Sphingomonas rustica</name>
    <dbReference type="NCBI Taxonomy" id="3103142"/>
    <lineage>
        <taxon>Bacteria</taxon>
        <taxon>Pseudomonadati</taxon>
        <taxon>Pseudomonadota</taxon>
        <taxon>Alphaproteobacteria</taxon>
        <taxon>Sphingomonadales</taxon>
        <taxon>Sphingomonadaceae</taxon>
        <taxon>Sphingomonas</taxon>
    </lineage>
</organism>
<keyword evidence="1" id="KW-0732">Signal</keyword>
<feature type="chain" id="PRO_5047221747" evidence="1">
    <location>
        <begin position="21"/>
        <end position="471"/>
    </location>
</feature>
<comment type="caution">
    <text evidence="2">The sequence shown here is derived from an EMBL/GenBank/DDBJ whole genome shotgun (WGS) entry which is preliminary data.</text>
</comment>
<protein>
    <submittedName>
        <fullName evidence="2">Peptidase S10</fullName>
    </submittedName>
</protein>
<dbReference type="InterPro" id="IPR001563">
    <property type="entry name" value="Peptidase_S10"/>
</dbReference>
<proteinExistence type="predicted"/>
<feature type="signal peptide" evidence="1">
    <location>
        <begin position="1"/>
        <end position="20"/>
    </location>
</feature>
<reference evidence="2 3" key="1">
    <citation type="submission" date="2024-05" db="EMBL/GenBank/DDBJ databases">
        <title>Sphingomonas sp. HF-S3 16S ribosomal RNA gene Genome sequencing and assembly.</title>
        <authorList>
            <person name="Lee H."/>
        </authorList>
    </citation>
    <scope>NUCLEOTIDE SEQUENCE [LARGE SCALE GENOMIC DNA]</scope>
    <source>
        <strain evidence="2 3">HF-S3</strain>
    </source>
</reference>
<dbReference type="Pfam" id="PF00450">
    <property type="entry name" value="Peptidase_S10"/>
    <property type="match status" value="1"/>
</dbReference>
<evidence type="ECO:0000256" key="1">
    <source>
        <dbReference type="SAM" id="SignalP"/>
    </source>
</evidence>
<dbReference type="RefSeq" id="WP_346246031.1">
    <property type="nucleotide sequence ID" value="NZ_JBDIZK010000003.1"/>
</dbReference>